<evidence type="ECO:0000256" key="2">
    <source>
        <dbReference type="ARBA" id="ARBA00011900"/>
    </source>
</evidence>
<gene>
    <name evidence="12" type="ORF">DWV45_03255</name>
</gene>
<dbReference type="AlphaFoldDB" id="A0A413DR02"/>
<dbReference type="Proteomes" id="UP000283683">
    <property type="component" value="Unassembled WGS sequence"/>
</dbReference>
<dbReference type="EMBL" id="QSAZ01000002">
    <property type="protein sequence ID" value="RGW89177.1"/>
    <property type="molecule type" value="Genomic_DNA"/>
</dbReference>
<evidence type="ECO:0000259" key="10">
    <source>
        <dbReference type="Pfam" id="PF01420"/>
    </source>
</evidence>
<dbReference type="InterPro" id="IPR051537">
    <property type="entry name" value="DNA_Adenine_Mtase"/>
</dbReference>
<comment type="catalytic activity">
    <reaction evidence="8">
        <text>a 2'-deoxyadenosine in DNA + S-adenosyl-L-methionine = an N(6)-methyl-2'-deoxyadenosine in DNA + S-adenosyl-L-homocysteine + H(+)</text>
        <dbReference type="Rhea" id="RHEA:15197"/>
        <dbReference type="Rhea" id="RHEA-COMP:12418"/>
        <dbReference type="Rhea" id="RHEA-COMP:12419"/>
        <dbReference type="ChEBI" id="CHEBI:15378"/>
        <dbReference type="ChEBI" id="CHEBI:57856"/>
        <dbReference type="ChEBI" id="CHEBI:59789"/>
        <dbReference type="ChEBI" id="CHEBI:90615"/>
        <dbReference type="ChEBI" id="CHEBI:90616"/>
        <dbReference type="EC" id="2.1.1.72"/>
    </reaction>
</comment>
<dbReference type="InterPro" id="IPR044946">
    <property type="entry name" value="Restrct_endonuc_typeI_TRD_sf"/>
</dbReference>
<dbReference type="GO" id="GO:0009007">
    <property type="term" value="F:site-specific DNA-methyltransferase (adenine-specific) activity"/>
    <property type="evidence" value="ECO:0007669"/>
    <property type="project" value="UniProtKB-EC"/>
</dbReference>
<dbReference type="Gene3D" id="3.40.50.150">
    <property type="entry name" value="Vaccinia Virus protein VP39"/>
    <property type="match status" value="1"/>
</dbReference>
<keyword evidence="4" id="KW-0808">Transferase</keyword>
<dbReference type="GO" id="GO:0004519">
    <property type="term" value="F:endonuclease activity"/>
    <property type="evidence" value="ECO:0007669"/>
    <property type="project" value="UniProtKB-KW"/>
</dbReference>
<keyword evidence="9" id="KW-0175">Coiled coil</keyword>
<keyword evidence="12" id="KW-0540">Nuclease</keyword>
<keyword evidence="12" id="KW-0378">Hydrolase</keyword>
<dbReference type="EC" id="2.1.1.72" evidence="2"/>
<keyword evidence="6" id="KW-0680">Restriction system</keyword>
<dbReference type="SUPFAM" id="SSF53335">
    <property type="entry name" value="S-adenosyl-L-methionine-dependent methyltransferases"/>
    <property type="match status" value="1"/>
</dbReference>
<keyword evidence="3" id="KW-0489">Methyltransferase</keyword>
<feature type="domain" description="DNA methylase adenine-specific" evidence="11">
    <location>
        <begin position="156"/>
        <end position="417"/>
    </location>
</feature>
<evidence type="ECO:0000256" key="6">
    <source>
        <dbReference type="ARBA" id="ARBA00022747"/>
    </source>
</evidence>
<dbReference type="Gene3D" id="3.90.220.20">
    <property type="entry name" value="DNA methylase specificity domains"/>
    <property type="match status" value="1"/>
</dbReference>
<sequence>MNLVIYNQEMKMVIQNQERVIALLNEINEVKGNFIDNETANQLTPELKAVWDEIFVCKNEIELILRSKTSMAGKGFFGVFGDVTVAAYLLAKSFDCSAHATYSFEEDARIDADIKKVAEDFYISENWKELMELTKAHEQKIFYLVSLLRDLSDPMMTPESLGKLAEELLEIKANDKFADFCCGAGTVVADVVKNHPTVEAYGFDKLVSYIAIAKIYNDLSEGKITFEAKDIFELGLDEDNGRRFDKIFANYPFGMRIKELGLGNQYLEQLEKRIPSVSKVTSSDWLFNSVMVDMLSEDGKAVGIMTNGSTWNQSDSAIRSYFIENGLIECVIALPARLFAGTAIATSMIVFSRNNKGVRLVDASELFVEGRRVNELSYENISLIINAAKNDSDISMYVSAEQLRDNDYVLSMNRYIVHDVADGMAFGDVIKRITRGAQLNAKALDEITTTVPTDMQYLMLANIKNGLIDKELPYLKSIDKKNDKYCLSNHSLILSKNGYPYKIAVAEVKEGQRILGNGNLYIIELDEEKADPYYLAAFFGSEQGTAALRSITVGATIPNIGVEQLTKLVIPIPPLEKQKEIADKYKTVKAEITMLQLKLEKAKNRMAHIIEEGGTNNA</sequence>
<dbReference type="Pfam" id="PF02384">
    <property type="entry name" value="N6_Mtase"/>
    <property type="match status" value="1"/>
</dbReference>
<dbReference type="InterPro" id="IPR029063">
    <property type="entry name" value="SAM-dependent_MTases_sf"/>
</dbReference>
<comment type="similarity">
    <text evidence="1">Belongs to the type-I restriction system S methylase family.</text>
</comment>
<evidence type="ECO:0000256" key="1">
    <source>
        <dbReference type="ARBA" id="ARBA00010923"/>
    </source>
</evidence>
<dbReference type="PANTHER" id="PTHR42933:SF1">
    <property type="entry name" value="SITE-SPECIFIC DNA-METHYLTRANSFERASE (ADENINE-SPECIFIC)"/>
    <property type="match status" value="1"/>
</dbReference>
<dbReference type="GO" id="GO:0009307">
    <property type="term" value="P:DNA restriction-modification system"/>
    <property type="evidence" value="ECO:0007669"/>
    <property type="project" value="UniProtKB-KW"/>
</dbReference>
<dbReference type="InterPro" id="IPR003356">
    <property type="entry name" value="DNA_methylase_A-5"/>
</dbReference>
<accession>A0A413DR02</accession>
<feature type="domain" description="Type I restriction modification DNA specificity" evidence="10">
    <location>
        <begin position="456"/>
        <end position="596"/>
    </location>
</feature>
<reference evidence="12 13" key="1">
    <citation type="submission" date="2018-08" db="EMBL/GenBank/DDBJ databases">
        <title>A genome reference for cultivated species of the human gut microbiota.</title>
        <authorList>
            <person name="Zou Y."/>
            <person name="Xue W."/>
            <person name="Luo G."/>
        </authorList>
    </citation>
    <scope>NUCLEOTIDE SEQUENCE [LARGE SCALE GENOMIC DNA]</scope>
    <source>
        <strain evidence="12 13">AF06-19</strain>
    </source>
</reference>
<protein>
    <recommendedName>
        <fullName evidence="2">site-specific DNA-methyltransferase (adenine-specific)</fullName>
        <ecNumber evidence="2">2.1.1.72</ecNumber>
    </recommendedName>
</protein>
<evidence type="ECO:0000256" key="3">
    <source>
        <dbReference type="ARBA" id="ARBA00022603"/>
    </source>
</evidence>
<dbReference type="InterPro" id="IPR000055">
    <property type="entry name" value="Restrct_endonuc_typeI_TRD"/>
</dbReference>
<evidence type="ECO:0000259" key="11">
    <source>
        <dbReference type="Pfam" id="PF02384"/>
    </source>
</evidence>
<dbReference type="GO" id="GO:0032259">
    <property type="term" value="P:methylation"/>
    <property type="evidence" value="ECO:0007669"/>
    <property type="project" value="UniProtKB-KW"/>
</dbReference>
<evidence type="ECO:0000313" key="13">
    <source>
        <dbReference type="Proteomes" id="UP000283683"/>
    </source>
</evidence>
<comment type="caution">
    <text evidence="12">The sequence shown here is derived from an EMBL/GenBank/DDBJ whole genome shotgun (WGS) entry which is preliminary data.</text>
</comment>
<organism evidence="12 13">
    <name type="scientific">Agathobacter rectalis</name>
    <dbReference type="NCBI Taxonomy" id="39491"/>
    <lineage>
        <taxon>Bacteria</taxon>
        <taxon>Bacillati</taxon>
        <taxon>Bacillota</taxon>
        <taxon>Clostridia</taxon>
        <taxon>Lachnospirales</taxon>
        <taxon>Lachnospiraceae</taxon>
        <taxon>Agathobacter</taxon>
    </lineage>
</organism>
<dbReference type="SUPFAM" id="SSF116734">
    <property type="entry name" value="DNA methylase specificity domain"/>
    <property type="match status" value="1"/>
</dbReference>
<dbReference type="PANTHER" id="PTHR42933">
    <property type="entry name" value="SLR6095 PROTEIN"/>
    <property type="match status" value="1"/>
</dbReference>
<keyword evidence="12" id="KW-0255">Endonuclease</keyword>
<evidence type="ECO:0000313" key="12">
    <source>
        <dbReference type="EMBL" id="RGW89177.1"/>
    </source>
</evidence>
<dbReference type="Pfam" id="PF01420">
    <property type="entry name" value="Methylase_S"/>
    <property type="match status" value="1"/>
</dbReference>
<evidence type="ECO:0000256" key="7">
    <source>
        <dbReference type="ARBA" id="ARBA00023125"/>
    </source>
</evidence>
<evidence type="ECO:0000256" key="9">
    <source>
        <dbReference type="SAM" id="Coils"/>
    </source>
</evidence>
<keyword evidence="7" id="KW-0238">DNA-binding</keyword>
<dbReference type="CDD" id="cd02440">
    <property type="entry name" value="AdoMet_MTases"/>
    <property type="match status" value="1"/>
</dbReference>
<evidence type="ECO:0000256" key="4">
    <source>
        <dbReference type="ARBA" id="ARBA00022679"/>
    </source>
</evidence>
<evidence type="ECO:0000256" key="5">
    <source>
        <dbReference type="ARBA" id="ARBA00022691"/>
    </source>
</evidence>
<dbReference type="GO" id="GO:0003677">
    <property type="term" value="F:DNA binding"/>
    <property type="evidence" value="ECO:0007669"/>
    <property type="project" value="UniProtKB-KW"/>
</dbReference>
<evidence type="ECO:0000256" key="8">
    <source>
        <dbReference type="ARBA" id="ARBA00047942"/>
    </source>
</evidence>
<proteinExistence type="inferred from homology"/>
<keyword evidence="5" id="KW-0949">S-adenosyl-L-methionine</keyword>
<name>A0A413DR02_9FIRM</name>
<feature type="coiled-coil region" evidence="9">
    <location>
        <begin position="585"/>
        <end position="612"/>
    </location>
</feature>
<dbReference type="GO" id="GO:0008170">
    <property type="term" value="F:N-methyltransferase activity"/>
    <property type="evidence" value="ECO:0007669"/>
    <property type="project" value="InterPro"/>
</dbReference>